<gene>
    <name evidence="3" type="ORF">CDEB00056_LOCUS231</name>
</gene>
<name>A0A7S3PU51_9STRA</name>
<feature type="compositionally biased region" description="Basic residues" evidence="1">
    <location>
        <begin position="81"/>
        <end position="90"/>
    </location>
</feature>
<protein>
    <submittedName>
        <fullName evidence="3">Uncharacterized protein</fullName>
    </submittedName>
</protein>
<accession>A0A7S3PU51</accession>
<dbReference type="EMBL" id="HBIO01000313">
    <property type="protein sequence ID" value="CAE0455390.1"/>
    <property type="molecule type" value="Transcribed_RNA"/>
</dbReference>
<organism evidence="3">
    <name type="scientific">Chaetoceros debilis</name>
    <dbReference type="NCBI Taxonomy" id="122233"/>
    <lineage>
        <taxon>Eukaryota</taxon>
        <taxon>Sar</taxon>
        <taxon>Stramenopiles</taxon>
        <taxon>Ochrophyta</taxon>
        <taxon>Bacillariophyta</taxon>
        <taxon>Coscinodiscophyceae</taxon>
        <taxon>Chaetocerotophycidae</taxon>
        <taxon>Chaetocerotales</taxon>
        <taxon>Chaetocerotaceae</taxon>
        <taxon>Chaetoceros</taxon>
    </lineage>
</organism>
<dbReference type="AlphaFoldDB" id="A0A7S3PU51"/>
<evidence type="ECO:0000256" key="1">
    <source>
        <dbReference type="SAM" id="MobiDB-lite"/>
    </source>
</evidence>
<feature type="region of interest" description="Disordered" evidence="1">
    <location>
        <begin position="62"/>
        <end position="90"/>
    </location>
</feature>
<evidence type="ECO:0000313" key="3">
    <source>
        <dbReference type="EMBL" id="CAE0455390.1"/>
    </source>
</evidence>
<keyword evidence="2" id="KW-0812">Transmembrane</keyword>
<keyword evidence="2" id="KW-1133">Transmembrane helix</keyword>
<evidence type="ECO:0000256" key="2">
    <source>
        <dbReference type="SAM" id="Phobius"/>
    </source>
</evidence>
<feature type="transmembrane region" description="Helical" evidence="2">
    <location>
        <begin position="29"/>
        <end position="51"/>
    </location>
</feature>
<sequence>MKGAGFFVEVTTRTLTHQLVKYNSNMRGLFIVALLAVIALSSAFAPSATFVGRVTSTTELEASRINAKKQKRQRNRDNMRKFQKRGKISRKKMMRKVAAGEMRQLENEFIAKCFTSVVEEESKK</sequence>
<reference evidence="3" key="1">
    <citation type="submission" date="2021-01" db="EMBL/GenBank/DDBJ databases">
        <authorList>
            <person name="Corre E."/>
            <person name="Pelletier E."/>
            <person name="Niang G."/>
            <person name="Scheremetjew M."/>
            <person name="Finn R."/>
            <person name="Kale V."/>
            <person name="Holt S."/>
            <person name="Cochrane G."/>
            <person name="Meng A."/>
            <person name="Brown T."/>
            <person name="Cohen L."/>
        </authorList>
    </citation>
    <scope>NUCLEOTIDE SEQUENCE</scope>
    <source>
        <strain evidence="3">MM31A-1</strain>
    </source>
</reference>
<proteinExistence type="predicted"/>
<keyword evidence="2" id="KW-0472">Membrane</keyword>